<dbReference type="PANTHER" id="PTHR37610">
    <property type="entry name" value="CCHC-TYPE DOMAIN-CONTAINING PROTEIN"/>
    <property type="match status" value="1"/>
</dbReference>
<feature type="domain" description="Retrotransposon Copia-like N-terminal" evidence="1">
    <location>
        <begin position="34"/>
        <end position="67"/>
    </location>
</feature>
<accession>A0A6A6N7K9</accession>
<name>A0A6A6N7K9_HEVBR</name>
<dbReference type="InterPro" id="IPR029472">
    <property type="entry name" value="Copia-like_N"/>
</dbReference>
<dbReference type="AlphaFoldDB" id="A0A6A6N7K9"/>
<dbReference type="Proteomes" id="UP000467840">
    <property type="component" value="Chromosome 11"/>
</dbReference>
<keyword evidence="3" id="KW-1185">Reference proteome</keyword>
<organism evidence="2 3">
    <name type="scientific">Hevea brasiliensis</name>
    <name type="common">Para rubber tree</name>
    <name type="synonym">Siphonia brasiliensis</name>
    <dbReference type="NCBI Taxonomy" id="3981"/>
    <lineage>
        <taxon>Eukaryota</taxon>
        <taxon>Viridiplantae</taxon>
        <taxon>Streptophyta</taxon>
        <taxon>Embryophyta</taxon>
        <taxon>Tracheophyta</taxon>
        <taxon>Spermatophyta</taxon>
        <taxon>Magnoliopsida</taxon>
        <taxon>eudicotyledons</taxon>
        <taxon>Gunneridae</taxon>
        <taxon>Pentapetalae</taxon>
        <taxon>rosids</taxon>
        <taxon>fabids</taxon>
        <taxon>Malpighiales</taxon>
        <taxon>Euphorbiaceae</taxon>
        <taxon>Crotonoideae</taxon>
        <taxon>Micrandreae</taxon>
        <taxon>Hevea</taxon>
    </lineage>
</organism>
<dbReference type="EMBL" id="JAAGAX010000002">
    <property type="protein sequence ID" value="KAF2322162.1"/>
    <property type="molecule type" value="Genomic_DNA"/>
</dbReference>
<evidence type="ECO:0000313" key="2">
    <source>
        <dbReference type="EMBL" id="KAF2322162.1"/>
    </source>
</evidence>
<evidence type="ECO:0000259" key="1">
    <source>
        <dbReference type="Pfam" id="PF14244"/>
    </source>
</evidence>
<gene>
    <name evidence="2" type="ORF">GH714_008040</name>
</gene>
<evidence type="ECO:0000313" key="3">
    <source>
        <dbReference type="Proteomes" id="UP000467840"/>
    </source>
</evidence>
<reference evidence="2 3" key="1">
    <citation type="journal article" date="2020" name="Mol. Plant">
        <title>The Chromosome-Based Rubber Tree Genome Provides New Insights into Spurge Genome Evolution and Rubber Biosynthesis.</title>
        <authorList>
            <person name="Liu J."/>
            <person name="Shi C."/>
            <person name="Shi C.C."/>
            <person name="Li W."/>
            <person name="Zhang Q.J."/>
            <person name="Zhang Y."/>
            <person name="Li K."/>
            <person name="Lu H.F."/>
            <person name="Shi C."/>
            <person name="Zhu S.T."/>
            <person name="Xiao Z.Y."/>
            <person name="Nan H."/>
            <person name="Yue Y."/>
            <person name="Zhu X.G."/>
            <person name="Wu Y."/>
            <person name="Hong X.N."/>
            <person name="Fan G.Y."/>
            <person name="Tong Y."/>
            <person name="Zhang D."/>
            <person name="Mao C.L."/>
            <person name="Liu Y.L."/>
            <person name="Hao S.J."/>
            <person name="Liu W.Q."/>
            <person name="Lv M.Q."/>
            <person name="Zhang H.B."/>
            <person name="Liu Y."/>
            <person name="Hu-Tang G.R."/>
            <person name="Wang J.P."/>
            <person name="Wang J.H."/>
            <person name="Sun Y.H."/>
            <person name="Ni S.B."/>
            <person name="Chen W.B."/>
            <person name="Zhang X.C."/>
            <person name="Jiao Y.N."/>
            <person name="Eichler E.E."/>
            <person name="Li G.H."/>
            <person name="Liu X."/>
            <person name="Gao L.Z."/>
        </authorList>
    </citation>
    <scope>NUCLEOTIDE SEQUENCE [LARGE SCALE GENOMIC DNA]</scope>
    <source>
        <strain evidence="3">cv. GT1</strain>
        <tissue evidence="2">Leaf</tissue>
    </source>
</reference>
<dbReference type="Pfam" id="PF14244">
    <property type="entry name" value="Retrotran_gag_3"/>
    <property type="match status" value="1"/>
</dbReference>
<protein>
    <recommendedName>
        <fullName evidence="1">Retrotransposon Copia-like N-terminal domain-containing protein</fullName>
    </recommendedName>
</protein>
<sequence length="270" mass="31120">MAEITPTVPVTQNRLVPPIIIHQDNTVFPTNIILDDTNYPLWSQLMEMHIGAPNKAGYLTGETKKPPPEDPNFGTWITENHRVKSWLIDSMSPSLMQQFIRLSTANEIWEAVSRTFYDGSDETRLFELNRKSCSTIQNGVVQLHSAMSRLRVHIFLSGLDPEFDQVHGEILRKDPKLDLENTYAYVRREYQQRQTMGNSRPISESSVMLANRTQQGISSSSKIPRKSNNLKCSHFGEPGHSKQRCYELIGYPEWWDFSKNQGKKLLERIR</sequence>
<dbReference type="PANTHER" id="PTHR37610:SF45">
    <property type="entry name" value="RETROTRANSPOSON GAG DOMAIN-CONTAINING PROTEIN"/>
    <property type="match status" value="1"/>
</dbReference>
<proteinExistence type="predicted"/>
<comment type="caution">
    <text evidence="2">The sequence shown here is derived from an EMBL/GenBank/DDBJ whole genome shotgun (WGS) entry which is preliminary data.</text>
</comment>